<dbReference type="InterPro" id="IPR011006">
    <property type="entry name" value="CheY-like_superfamily"/>
</dbReference>
<dbReference type="PANTHER" id="PTHR43214">
    <property type="entry name" value="TWO-COMPONENT RESPONSE REGULATOR"/>
    <property type="match status" value="1"/>
</dbReference>
<dbReference type="SUPFAM" id="SSF52172">
    <property type="entry name" value="CheY-like"/>
    <property type="match status" value="1"/>
</dbReference>
<gene>
    <name evidence="5" type="primary">devR</name>
    <name evidence="5" type="ORF">NCTC10254_00924</name>
</gene>
<dbReference type="SMART" id="SM00421">
    <property type="entry name" value="HTH_LUXR"/>
    <property type="match status" value="1"/>
</dbReference>
<dbReference type="InterPro" id="IPR036388">
    <property type="entry name" value="WH-like_DNA-bd_sf"/>
</dbReference>
<feature type="domain" description="HTH luxR-type" evidence="3">
    <location>
        <begin position="145"/>
        <end position="211"/>
    </location>
</feature>
<dbReference type="Gene3D" id="3.40.50.2300">
    <property type="match status" value="1"/>
</dbReference>
<proteinExistence type="predicted"/>
<organism evidence="5 6">
    <name type="scientific">Corynebacterium matruchotii</name>
    <dbReference type="NCBI Taxonomy" id="43768"/>
    <lineage>
        <taxon>Bacteria</taxon>
        <taxon>Bacillati</taxon>
        <taxon>Actinomycetota</taxon>
        <taxon>Actinomycetes</taxon>
        <taxon>Mycobacteriales</taxon>
        <taxon>Corynebacteriaceae</taxon>
        <taxon>Corynebacterium</taxon>
    </lineage>
</organism>
<dbReference type="PROSITE" id="PS50043">
    <property type="entry name" value="HTH_LUXR_2"/>
    <property type="match status" value="1"/>
</dbReference>
<evidence type="ECO:0000313" key="6">
    <source>
        <dbReference type="Proteomes" id="UP000249886"/>
    </source>
</evidence>
<accession>A0A6H9XEK2</accession>
<reference evidence="5 6" key="1">
    <citation type="submission" date="2018-06" db="EMBL/GenBank/DDBJ databases">
        <authorList>
            <consortium name="Pathogen Informatics"/>
            <person name="Doyle S."/>
        </authorList>
    </citation>
    <scope>NUCLEOTIDE SEQUENCE [LARGE SCALE GENOMIC DNA]</scope>
    <source>
        <strain evidence="5 6">NCTC10254</strain>
    </source>
</reference>
<evidence type="ECO:0000313" key="5">
    <source>
        <dbReference type="EMBL" id="SPW24543.1"/>
    </source>
</evidence>
<feature type="modified residue" description="4-aspartylphosphate" evidence="2">
    <location>
        <position position="63"/>
    </location>
</feature>
<name>A0A6H9XEK2_9CORY</name>
<dbReference type="InterPro" id="IPR000792">
    <property type="entry name" value="Tscrpt_reg_LuxR_C"/>
</dbReference>
<dbReference type="AlphaFoldDB" id="A0A6H9XEK2"/>
<dbReference type="InterPro" id="IPR039420">
    <property type="entry name" value="WalR-like"/>
</dbReference>
<dbReference type="PROSITE" id="PS50110">
    <property type="entry name" value="RESPONSE_REGULATORY"/>
    <property type="match status" value="1"/>
</dbReference>
<dbReference type="InterPro" id="IPR001789">
    <property type="entry name" value="Sig_transdc_resp-reg_receiver"/>
</dbReference>
<dbReference type="CDD" id="cd06170">
    <property type="entry name" value="LuxR_C_like"/>
    <property type="match status" value="1"/>
</dbReference>
<dbReference type="GeneID" id="84574647"/>
<dbReference type="GO" id="GO:0006355">
    <property type="term" value="P:regulation of DNA-templated transcription"/>
    <property type="evidence" value="ECO:0007669"/>
    <property type="project" value="InterPro"/>
</dbReference>
<evidence type="ECO:0000259" key="4">
    <source>
        <dbReference type="PROSITE" id="PS50110"/>
    </source>
</evidence>
<dbReference type="RefSeq" id="WP_005526852.1">
    <property type="nucleotide sequence ID" value="NZ_CAJPQJ010000030.1"/>
</dbReference>
<dbReference type="EMBL" id="UARK01000001">
    <property type="protein sequence ID" value="SPW24543.1"/>
    <property type="molecule type" value="Genomic_DNA"/>
</dbReference>
<dbReference type="GO" id="GO:0003677">
    <property type="term" value="F:DNA binding"/>
    <property type="evidence" value="ECO:0007669"/>
    <property type="project" value="UniProtKB-KW"/>
</dbReference>
<sequence>MRTIKVAMIDDHPSTILGVKTAVNQANDMEFYNGYATLPEFYENVYGPSRKAVIYPVDVVLLDLRLADSSNPYDNTIALIKLGFKVLIYSSLESPFRFRSVLGAGAHGLFEKSRSMEELLSAIRLVAAGNTFSDAEWASIIDSNYKLLNVKLSDQQKTVLELMAAGETDKMIAKKMGISPNTVRDYINRIRDSFAKAGSTPEGRVLLVREGIKSGILRCPTDP</sequence>
<dbReference type="Pfam" id="PF00196">
    <property type="entry name" value="GerE"/>
    <property type="match status" value="1"/>
</dbReference>
<dbReference type="InterPro" id="IPR016032">
    <property type="entry name" value="Sig_transdc_resp-reg_C-effctor"/>
</dbReference>
<evidence type="ECO:0000256" key="1">
    <source>
        <dbReference type="ARBA" id="ARBA00023125"/>
    </source>
</evidence>
<keyword evidence="2" id="KW-0597">Phosphoprotein</keyword>
<keyword evidence="1" id="KW-0238">DNA-binding</keyword>
<dbReference type="PRINTS" id="PR00038">
    <property type="entry name" value="HTHLUXR"/>
</dbReference>
<comment type="caution">
    <text evidence="5">The sequence shown here is derived from an EMBL/GenBank/DDBJ whole genome shotgun (WGS) entry which is preliminary data.</text>
</comment>
<feature type="domain" description="Response regulatory" evidence="4">
    <location>
        <begin position="5"/>
        <end position="127"/>
    </location>
</feature>
<evidence type="ECO:0000256" key="2">
    <source>
        <dbReference type="PROSITE-ProRule" id="PRU00169"/>
    </source>
</evidence>
<evidence type="ECO:0000259" key="3">
    <source>
        <dbReference type="PROSITE" id="PS50043"/>
    </source>
</evidence>
<dbReference type="Proteomes" id="UP000249886">
    <property type="component" value="Unassembled WGS sequence"/>
</dbReference>
<dbReference type="PANTHER" id="PTHR43214:SF43">
    <property type="entry name" value="TWO-COMPONENT RESPONSE REGULATOR"/>
    <property type="match status" value="1"/>
</dbReference>
<dbReference type="Gene3D" id="1.10.10.10">
    <property type="entry name" value="Winged helix-like DNA-binding domain superfamily/Winged helix DNA-binding domain"/>
    <property type="match status" value="1"/>
</dbReference>
<protein>
    <submittedName>
        <fullName evidence="5">Transcriptional regulator</fullName>
    </submittedName>
</protein>
<dbReference type="GO" id="GO:0000160">
    <property type="term" value="P:phosphorelay signal transduction system"/>
    <property type="evidence" value="ECO:0007669"/>
    <property type="project" value="InterPro"/>
</dbReference>
<dbReference type="SUPFAM" id="SSF46894">
    <property type="entry name" value="C-terminal effector domain of the bipartite response regulators"/>
    <property type="match status" value="1"/>
</dbReference>